<evidence type="ECO:0000313" key="2">
    <source>
        <dbReference type="Proteomes" id="UP000076154"/>
    </source>
</evidence>
<gene>
    <name evidence="1" type="ORF">Hypma_007246</name>
</gene>
<dbReference type="InParanoid" id="A0A369K8S9"/>
<dbReference type="Proteomes" id="UP000076154">
    <property type="component" value="Unassembled WGS sequence"/>
</dbReference>
<accession>A0A369K8S9</accession>
<protein>
    <submittedName>
        <fullName evidence="1">Uncharacterized protein</fullName>
    </submittedName>
</protein>
<reference evidence="1" key="1">
    <citation type="submission" date="2018-04" db="EMBL/GenBank/DDBJ databases">
        <title>Whole genome sequencing of Hypsizygus marmoreus.</title>
        <authorList>
            <person name="Choi I.-G."/>
            <person name="Min B."/>
            <person name="Kim J.-G."/>
            <person name="Kim S."/>
            <person name="Oh Y.-L."/>
            <person name="Kong W.-S."/>
            <person name="Park H."/>
            <person name="Jeong J."/>
            <person name="Song E.-S."/>
        </authorList>
    </citation>
    <scope>NUCLEOTIDE SEQUENCE [LARGE SCALE GENOMIC DNA]</scope>
    <source>
        <strain evidence="1">51987-8</strain>
    </source>
</reference>
<dbReference type="AlphaFoldDB" id="A0A369K8S9"/>
<dbReference type="OrthoDB" id="1935484at2759"/>
<keyword evidence="2" id="KW-1185">Reference proteome</keyword>
<evidence type="ECO:0000313" key="1">
    <source>
        <dbReference type="EMBL" id="RDB30328.1"/>
    </source>
</evidence>
<organism evidence="1 2">
    <name type="scientific">Hypsizygus marmoreus</name>
    <name type="common">White beech mushroom</name>
    <name type="synonym">Agaricus marmoreus</name>
    <dbReference type="NCBI Taxonomy" id="39966"/>
    <lineage>
        <taxon>Eukaryota</taxon>
        <taxon>Fungi</taxon>
        <taxon>Dikarya</taxon>
        <taxon>Basidiomycota</taxon>
        <taxon>Agaricomycotina</taxon>
        <taxon>Agaricomycetes</taxon>
        <taxon>Agaricomycetidae</taxon>
        <taxon>Agaricales</taxon>
        <taxon>Tricholomatineae</taxon>
        <taxon>Lyophyllaceae</taxon>
        <taxon>Hypsizygus</taxon>
    </lineage>
</organism>
<name>A0A369K8S9_HYPMA</name>
<proteinExistence type="predicted"/>
<sequence length="94" mass="10561">MFGDLSTHQGITSYPQVARRIATIYSLKYTLTTRGAWPHSVRHARGALFPLWSIVLAPPSLDRPTSHSKMIIETTCGDYTIALSPYQIMRKSIL</sequence>
<comment type="caution">
    <text evidence="1">The sequence shown here is derived from an EMBL/GenBank/DDBJ whole genome shotgun (WGS) entry which is preliminary data.</text>
</comment>
<dbReference type="EMBL" id="LUEZ02000005">
    <property type="protein sequence ID" value="RDB30328.1"/>
    <property type="molecule type" value="Genomic_DNA"/>
</dbReference>